<dbReference type="InterPro" id="IPR029058">
    <property type="entry name" value="AB_hydrolase_fold"/>
</dbReference>
<dbReference type="PANTHER" id="PTHR46118:SF4">
    <property type="entry name" value="PROTEIN ABHD11"/>
    <property type="match status" value="1"/>
</dbReference>
<sequence>MADSSLLNHETLGTESNPAIIIIHGLFGDKDNLKSIARELSEDYFCILPDARNHGDSFHSDTMTYQVMANDIVKLADALDIDQFAVLGHSMGGKIAMEVCMEVPERINAAVFADISPAAYDGTHDSIMDALSGLDLSQVKSRSDADKQLADKISEKGVRQFLLKNLKKTDDGYQWRLNLEGLKQNYEQISAAVSKGQYEGPVLFIKGGNSNYLTEKHQQEVNSRFSNASVKIIEGAGHWLHAEKPRIFNRLVLEFLAQ</sequence>
<comment type="caution">
    <text evidence="4">The sequence shown here is derived from an EMBL/GenBank/DDBJ whole genome shotgun (WGS) entry which is preliminary data.</text>
</comment>
<dbReference type="SUPFAM" id="SSF53474">
    <property type="entry name" value="alpha/beta-Hydrolases"/>
    <property type="match status" value="1"/>
</dbReference>
<evidence type="ECO:0000313" key="5">
    <source>
        <dbReference type="Proteomes" id="UP000621390"/>
    </source>
</evidence>
<name>A0A8I1G9S6_9GAMM</name>
<evidence type="ECO:0000256" key="1">
    <source>
        <dbReference type="ARBA" id="ARBA00022801"/>
    </source>
</evidence>
<organism evidence="4 5">
    <name type="scientific">Idiomarina abyssalis</name>
    <dbReference type="NCBI Taxonomy" id="86102"/>
    <lineage>
        <taxon>Bacteria</taxon>
        <taxon>Pseudomonadati</taxon>
        <taxon>Pseudomonadota</taxon>
        <taxon>Gammaproteobacteria</taxon>
        <taxon>Alteromonadales</taxon>
        <taxon>Idiomarinaceae</taxon>
        <taxon>Idiomarina</taxon>
    </lineage>
</organism>
<dbReference type="Proteomes" id="UP000621390">
    <property type="component" value="Unassembled WGS sequence"/>
</dbReference>
<accession>A0A8I1G9S6</accession>
<dbReference type="EMBL" id="JAEMOS010000030">
    <property type="protein sequence ID" value="MBJ7267217.1"/>
    <property type="molecule type" value="Genomic_DNA"/>
</dbReference>
<dbReference type="EMBL" id="JAEMOP010000002">
    <property type="protein sequence ID" value="MBJ7314772.1"/>
    <property type="molecule type" value="Genomic_DNA"/>
</dbReference>
<feature type="domain" description="AB hydrolase-1" evidence="2">
    <location>
        <begin position="18"/>
        <end position="117"/>
    </location>
</feature>
<proteinExistence type="predicted"/>
<gene>
    <name evidence="3" type="ORF">JHC10_09740</name>
    <name evidence="4" type="ORF">JHC11_01970</name>
</gene>
<reference evidence="4 6" key="1">
    <citation type="submission" date="2020-09" db="EMBL/GenBank/DDBJ databases">
        <title>Draft Genomes of Bacterial Isolates from North Pond Shallow Sediments.</title>
        <authorList>
            <person name="Kiel Reese B."/>
            <person name="Mullis M."/>
            <person name="Weisend R.E."/>
        </authorList>
    </citation>
    <scope>NUCLEOTIDE SEQUENCE</scope>
    <source>
        <strain evidence="4">KJE-2</strain>
        <strain evidence="3 6">KJE-3</strain>
    </source>
</reference>
<evidence type="ECO:0000313" key="3">
    <source>
        <dbReference type="EMBL" id="MBJ7267217.1"/>
    </source>
</evidence>
<keyword evidence="6" id="KW-1185">Reference proteome</keyword>
<dbReference type="InterPro" id="IPR000073">
    <property type="entry name" value="AB_hydrolase_1"/>
</dbReference>
<keyword evidence="1 4" id="KW-0378">Hydrolase</keyword>
<dbReference type="Gene3D" id="3.40.50.1820">
    <property type="entry name" value="alpha/beta hydrolase"/>
    <property type="match status" value="1"/>
</dbReference>
<evidence type="ECO:0000259" key="2">
    <source>
        <dbReference type="Pfam" id="PF00561"/>
    </source>
</evidence>
<protein>
    <submittedName>
        <fullName evidence="4">Alpha/beta fold hydrolase</fullName>
    </submittedName>
</protein>
<dbReference type="Proteomes" id="UP000655994">
    <property type="component" value="Unassembled WGS sequence"/>
</dbReference>
<dbReference type="PANTHER" id="PTHR46118">
    <property type="entry name" value="PROTEIN ABHD11"/>
    <property type="match status" value="1"/>
</dbReference>
<dbReference type="GO" id="GO:0016787">
    <property type="term" value="F:hydrolase activity"/>
    <property type="evidence" value="ECO:0007669"/>
    <property type="project" value="UniProtKB-KW"/>
</dbReference>
<dbReference type="Pfam" id="PF00561">
    <property type="entry name" value="Abhydrolase_1"/>
    <property type="match status" value="1"/>
</dbReference>
<evidence type="ECO:0000313" key="4">
    <source>
        <dbReference type="EMBL" id="MBJ7314772.1"/>
    </source>
</evidence>
<dbReference type="RefSeq" id="WP_199494640.1">
    <property type="nucleotide sequence ID" value="NZ_JAEMOO010000011.1"/>
</dbReference>
<evidence type="ECO:0000313" key="6">
    <source>
        <dbReference type="Proteomes" id="UP000655994"/>
    </source>
</evidence>
<dbReference type="AlphaFoldDB" id="A0A8I1G9S6"/>